<feature type="region of interest" description="Disordered" evidence="2">
    <location>
        <begin position="116"/>
        <end position="137"/>
    </location>
</feature>
<organism evidence="4 5">
    <name type="scientific">Campylobacter iguaniorum</name>
    <dbReference type="NCBI Taxonomy" id="1244531"/>
    <lineage>
        <taxon>Bacteria</taxon>
        <taxon>Pseudomonadati</taxon>
        <taxon>Campylobacterota</taxon>
        <taxon>Epsilonproteobacteria</taxon>
        <taxon>Campylobacterales</taxon>
        <taxon>Campylobacteraceae</taxon>
        <taxon>Campylobacter</taxon>
    </lineage>
</organism>
<dbReference type="InterPro" id="IPR005498">
    <property type="entry name" value="T4SS_VirB10/TraB/TrbI"/>
</dbReference>
<dbReference type="RefSeq" id="WP_051871021.1">
    <property type="nucleotide sequence ID" value="NZ_CP009044.1"/>
</dbReference>
<dbReference type="CDD" id="cd16430">
    <property type="entry name" value="TraB"/>
    <property type="match status" value="1"/>
</dbReference>
<dbReference type="Pfam" id="PF03743">
    <property type="entry name" value="TrbI"/>
    <property type="match status" value="1"/>
</dbReference>
<geneLocation type="plasmid" evidence="4 5">
    <name>pCIG1485E</name>
</geneLocation>
<evidence type="ECO:0000256" key="3">
    <source>
        <dbReference type="SAM" id="Phobius"/>
    </source>
</evidence>
<evidence type="ECO:0000256" key="2">
    <source>
        <dbReference type="SAM" id="MobiDB-lite"/>
    </source>
</evidence>
<keyword evidence="4" id="KW-0614">Plasmid</keyword>
<dbReference type="EMBL" id="CP009044">
    <property type="protein sequence ID" value="AII15632.1"/>
    <property type="molecule type" value="Genomic_DNA"/>
</dbReference>
<evidence type="ECO:0000256" key="1">
    <source>
        <dbReference type="SAM" id="Coils"/>
    </source>
</evidence>
<feature type="coiled-coil region" evidence="1">
    <location>
        <begin position="79"/>
        <end position="113"/>
    </location>
</feature>
<protein>
    <submittedName>
        <fullName evidence="4">Conjugal transfer protein TraB</fullName>
    </submittedName>
</protein>
<evidence type="ECO:0000313" key="5">
    <source>
        <dbReference type="Proteomes" id="UP000028486"/>
    </source>
</evidence>
<keyword evidence="3" id="KW-1133">Transmembrane helix</keyword>
<dbReference type="AlphaFoldDB" id="A0A076FDZ4"/>
<keyword evidence="3" id="KW-0812">Transmembrane</keyword>
<dbReference type="OrthoDB" id="15544at2"/>
<feature type="transmembrane region" description="Helical" evidence="3">
    <location>
        <begin position="27"/>
        <end position="44"/>
    </location>
</feature>
<reference evidence="4 5" key="1">
    <citation type="journal article" date="2014" name="Genome Announc.">
        <title>Complete Genome Sequence of Campylobacter iguaniorum Strain 1485ET, Isolated from a Bearded Dragon (Pogona vitticeps).</title>
        <authorList>
            <person name="Gilbert M.J."/>
            <person name="Miller W.G."/>
            <person name="Yee E."/>
            <person name="Kik M."/>
            <person name="Wagenaar J.A."/>
            <person name="Duim B."/>
        </authorList>
    </citation>
    <scope>NUCLEOTIDE SEQUENCE [LARGE SCALE GENOMIC DNA]</scope>
    <source>
        <strain evidence="4 5">1485E</strain>
        <plasmid evidence="4">pCIG1485E</plasmid>
    </source>
</reference>
<name>A0A076FDZ4_9BACT</name>
<keyword evidence="1" id="KW-0175">Coiled coil</keyword>
<gene>
    <name evidence="4" type="ORF">CIG1485E_a0107</name>
</gene>
<dbReference type="KEGG" id="caj:CIG1485E_a0107"/>
<keyword evidence="5" id="KW-1185">Reference proteome</keyword>
<proteinExistence type="predicted"/>
<keyword evidence="3" id="KW-0472">Membrane</keyword>
<dbReference type="HOGENOM" id="CLU_046972_1_1_7"/>
<sequence>MSDIFLKLFSNDRDPSNAENNQKMNKILIFIGLFVAMAVLLMMVSDEKKEDKRDVGSFKIVEEDTMAKTRWVGDAAVDMKIAKKQVDSLNKENDKLSKELADLKKMIVDMKTQQDKNIKAAEQPQTQKDNQPFPFGDSSKGLYTNYPKPNDGSTTGTLGISQLGDVPDIQKQSVTKYTRIDGALEYTQVAKPTEVEKKSKPKDKTIISTGSITKAVLLSGMDAPTMTQAKTSPLPVLMKVTDLSILPNRWQYDIKECFLVGEGYGDLTAERAYIRTNNISCVTNKGKYIDMPFKGAATGEDGKLGLKGEVVTKQGALLARTLIAGFLQGVGDAFSQQNQVVLTGTTGVTTTTKDLTAGQAMEMGAFSGLSKSAEKLADFYLKMADQVAPVIEISAGREINIITTQMVELKSIEEMENAGNTNQGDKK</sequence>
<dbReference type="eggNOG" id="COG2433">
    <property type="taxonomic scope" value="Bacteria"/>
</dbReference>
<evidence type="ECO:0000313" key="4">
    <source>
        <dbReference type="EMBL" id="AII15632.1"/>
    </source>
</evidence>
<accession>A0A076FDZ4</accession>
<dbReference type="Proteomes" id="UP000028486">
    <property type="component" value="Plasmid pCIG1485E"/>
</dbReference>